<dbReference type="EMBL" id="FMXA01000007">
    <property type="protein sequence ID" value="SDA45672.1"/>
    <property type="molecule type" value="Genomic_DNA"/>
</dbReference>
<sequence length="145" mass="16585">MNDITQGIVDAIWHLYDGQVPIYTEQQKQGFQSPCFFVELINSSIEREMGNRFLETATFQVSYFPELTEGDSPDYIDMQKQIRPLTLALEVIPVAGTKGIRGDDIETVINDDVLHITVSYSRFVYLAGDREAYMETLELHQRTGE</sequence>
<accession>A0A1G5VIJ6</accession>
<dbReference type="InterPro" id="IPR049254">
    <property type="entry name" value="Phage_tail_terminator"/>
</dbReference>
<evidence type="ECO:0000313" key="2">
    <source>
        <dbReference type="Proteomes" id="UP000199689"/>
    </source>
</evidence>
<dbReference type="GeneID" id="87755700"/>
<dbReference type="Proteomes" id="UP000199689">
    <property type="component" value="Unassembled WGS sequence"/>
</dbReference>
<name>A0A1G5VIJ6_9FIRM</name>
<organism evidence="1 2">
    <name type="scientific">Allisonella histaminiformans</name>
    <dbReference type="NCBI Taxonomy" id="209880"/>
    <lineage>
        <taxon>Bacteria</taxon>
        <taxon>Bacillati</taxon>
        <taxon>Bacillota</taxon>
        <taxon>Negativicutes</taxon>
        <taxon>Veillonellales</taxon>
        <taxon>Veillonellaceae</taxon>
        <taxon>Allisonella</taxon>
    </lineage>
</organism>
<dbReference type="STRING" id="209880.SAMN02910343_00666"/>
<proteinExistence type="predicted"/>
<dbReference type="AlphaFoldDB" id="A0A1G5VIJ6"/>
<dbReference type="Pfam" id="PF20765">
    <property type="entry name" value="Phage_tail_terminator_8"/>
    <property type="match status" value="1"/>
</dbReference>
<evidence type="ECO:0000313" key="1">
    <source>
        <dbReference type="EMBL" id="SDA45672.1"/>
    </source>
</evidence>
<keyword evidence="2" id="KW-1185">Reference proteome</keyword>
<protein>
    <submittedName>
        <fullName evidence="1">Uncharacterized protein</fullName>
    </submittedName>
</protein>
<dbReference type="RefSeq" id="WP_091363840.1">
    <property type="nucleotide sequence ID" value="NZ_FMXA01000007.1"/>
</dbReference>
<dbReference type="OrthoDB" id="2063617at2"/>
<reference evidence="1 2" key="1">
    <citation type="submission" date="2016-10" db="EMBL/GenBank/DDBJ databases">
        <authorList>
            <person name="de Groot N.N."/>
        </authorList>
    </citation>
    <scope>NUCLEOTIDE SEQUENCE [LARGE SCALE GENOMIC DNA]</scope>
    <source>
        <strain evidence="1 2">DSM 15230</strain>
    </source>
</reference>
<gene>
    <name evidence="1" type="ORF">SAMN02910343_00666</name>
</gene>